<dbReference type="InterPro" id="IPR044726">
    <property type="entry name" value="ABCC_6TM_D2"/>
</dbReference>
<accession>A0A834MGV1</accession>
<dbReference type="InterPro" id="IPR027417">
    <property type="entry name" value="P-loop_NTPase"/>
</dbReference>
<dbReference type="EMBL" id="JAACXV010000359">
    <property type="protein sequence ID" value="KAF7279495.1"/>
    <property type="molecule type" value="Genomic_DNA"/>
</dbReference>
<name>A0A834MGV1_RHYFE</name>
<dbReference type="SUPFAM" id="SSF90123">
    <property type="entry name" value="ABC transporter transmembrane region"/>
    <property type="match status" value="1"/>
</dbReference>
<feature type="transmembrane region" description="Helical" evidence="8">
    <location>
        <begin position="139"/>
        <end position="160"/>
    </location>
</feature>
<dbReference type="InterPro" id="IPR036640">
    <property type="entry name" value="ABC1_TM_sf"/>
</dbReference>
<dbReference type="GO" id="GO:0016887">
    <property type="term" value="F:ATP hydrolysis activity"/>
    <property type="evidence" value="ECO:0007669"/>
    <property type="project" value="InterPro"/>
</dbReference>
<comment type="subcellular location">
    <subcellularLocation>
        <location evidence="1">Membrane</location>
        <topology evidence="1">Multi-pass membrane protein</topology>
    </subcellularLocation>
</comment>
<dbReference type="Pfam" id="PF00664">
    <property type="entry name" value="ABC_membrane"/>
    <property type="match status" value="1"/>
</dbReference>
<dbReference type="Gene3D" id="3.40.50.300">
    <property type="entry name" value="P-loop containing nucleotide triphosphate hydrolases"/>
    <property type="match status" value="1"/>
</dbReference>
<evidence type="ECO:0000313" key="11">
    <source>
        <dbReference type="EMBL" id="KAF7279495.1"/>
    </source>
</evidence>
<feature type="domain" description="ABC transporter" evidence="9">
    <location>
        <begin position="231"/>
        <end position="464"/>
    </location>
</feature>
<dbReference type="CDD" id="cd03244">
    <property type="entry name" value="ABCC_MRP_domain2"/>
    <property type="match status" value="1"/>
</dbReference>
<evidence type="ECO:0000256" key="1">
    <source>
        <dbReference type="ARBA" id="ARBA00004141"/>
    </source>
</evidence>
<proteinExistence type="predicted"/>
<dbReference type="SMART" id="SM00382">
    <property type="entry name" value="AAA"/>
    <property type="match status" value="1"/>
</dbReference>
<dbReference type="FunFam" id="1.20.1560.10:FF:000014">
    <property type="entry name" value="Multidrug resistance-associated protein member 4"/>
    <property type="match status" value="1"/>
</dbReference>
<dbReference type="CDD" id="cd18580">
    <property type="entry name" value="ABC_6TM_ABCC_D2"/>
    <property type="match status" value="1"/>
</dbReference>
<dbReference type="Proteomes" id="UP000625711">
    <property type="component" value="Unassembled WGS sequence"/>
</dbReference>
<gene>
    <name evidence="11" type="ORF">GWI33_007173</name>
</gene>
<organism evidence="11 12">
    <name type="scientific">Rhynchophorus ferrugineus</name>
    <name type="common">Red palm weevil</name>
    <name type="synonym">Curculio ferrugineus</name>
    <dbReference type="NCBI Taxonomy" id="354439"/>
    <lineage>
        <taxon>Eukaryota</taxon>
        <taxon>Metazoa</taxon>
        <taxon>Ecdysozoa</taxon>
        <taxon>Arthropoda</taxon>
        <taxon>Hexapoda</taxon>
        <taxon>Insecta</taxon>
        <taxon>Pterygota</taxon>
        <taxon>Neoptera</taxon>
        <taxon>Endopterygota</taxon>
        <taxon>Coleoptera</taxon>
        <taxon>Polyphaga</taxon>
        <taxon>Cucujiformia</taxon>
        <taxon>Curculionidae</taxon>
        <taxon>Dryophthorinae</taxon>
        <taxon>Rhynchophorus</taxon>
    </lineage>
</organism>
<dbReference type="OrthoDB" id="6500128at2759"/>
<keyword evidence="7 8" id="KW-0472">Membrane</keyword>
<keyword evidence="2" id="KW-0813">Transport</keyword>
<dbReference type="FunFam" id="3.40.50.300:FF:000163">
    <property type="entry name" value="Multidrug resistance-associated protein member 4"/>
    <property type="match status" value="1"/>
</dbReference>
<keyword evidence="3 8" id="KW-0812">Transmembrane</keyword>
<evidence type="ECO:0000256" key="7">
    <source>
        <dbReference type="ARBA" id="ARBA00023136"/>
    </source>
</evidence>
<dbReference type="InterPro" id="IPR003593">
    <property type="entry name" value="AAA+_ATPase"/>
</dbReference>
<dbReference type="AlphaFoldDB" id="A0A834MGV1"/>
<protein>
    <submittedName>
        <fullName evidence="11">Uncharacterized protein</fullName>
    </submittedName>
</protein>
<dbReference type="PROSITE" id="PS00211">
    <property type="entry name" value="ABC_TRANSPORTER_1"/>
    <property type="match status" value="1"/>
</dbReference>
<evidence type="ECO:0000259" key="10">
    <source>
        <dbReference type="PROSITE" id="PS50929"/>
    </source>
</evidence>
<keyword evidence="12" id="KW-1185">Reference proteome</keyword>
<dbReference type="InterPro" id="IPR050173">
    <property type="entry name" value="ABC_transporter_C-like"/>
</dbReference>
<dbReference type="Pfam" id="PF00005">
    <property type="entry name" value="ABC_tran"/>
    <property type="match status" value="1"/>
</dbReference>
<reference evidence="11" key="1">
    <citation type="submission" date="2020-08" db="EMBL/GenBank/DDBJ databases">
        <title>Genome sequencing and assembly of the red palm weevil Rhynchophorus ferrugineus.</title>
        <authorList>
            <person name="Dias G.B."/>
            <person name="Bergman C.M."/>
            <person name="Manee M."/>
        </authorList>
    </citation>
    <scope>NUCLEOTIDE SEQUENCE</scope>
    <source>
        <strain evidence="11">AA-2017</strain>
        <tissue evidence="11">Whole larva</tissue>
    </source>
</reference>
<feature type="domain" description="ABC transmembrane type-1" evidence="10">
    <location>
        <begin position="1"/>
        <end position="196"/>
    </location>
</feature>
<keyword evidence="4" id="KW-0547">Nucleotide-binding</keyword>
<dbReference type="InterPro" id="IPR003439">
    <property type="entry name" value="ABC_transporter-like_ATP-bd"/>
</dbReference>
<dbReference type="GO" id="GO:0005524">
    <property type="term" value="F:ATP binding"/>
    <property type="evidence" value="ECO:0007669"/>
    <property type="project" value="UniProtKB-KW"/>
</dbReference>
<evidence type="ECO:0000313" key="12">
    <source>
        <dbReference type="Proteomes" id="UP000625711"/>
    </source>
</evidence>
<dbReference type="PANTHER" id="PTHR24223:SF448">
    <property type="entry name" value="FI20146P1-RELATED"/>
    <property type="match status" value="1"/>
</dbReference>
<comment type="caution">
    <text evidence="11">The sequence shown here is derived from an EMBL/GenBank/DDBJ whole genome shotgun (WGS) entry which is preliminary data.</text>
</comment>
<feature type="transmembrane region" description="Helical" evidence="8">
    <location>
        <begin position="26"/>
        <end position="48"/>
    </location>
</feature>
<dbReference type="PROSITE" id="PS50893">
    <property type="entry name" value="ABC_TRANSPORTER_2"/>
    <property type="match status" value="1"/>
</dbReference>
<evidence type="ECO:0000259" key="9">
    <source>
        <dbReference type="PROSITE" id="PS50893"/>
    </source>
</evidence>
<dbReference type="GO" id="GO:0016020">
    <property type="term" value="C:membrane"/>
    <property type="evidence" value="ECO:0007669"/>
    <property type="project" value="UniProtKB-SubCell"/>
</dbReference>
<evidence type="ECO:0000256" key="8">
    <source>
        <dbReference type="SAM" id="Phobius"/>
    </source>
</evidence>
<evidence type="ECO:0000256" key="6">
    <source>
        <dbReference type="ARBA" id="ARBA00022989"/>
    </source>
</evidence>
<dbReference type="PANTHER" id="PTHR24223">
    <property type="entry name" value="ATP-BINDING CASSETTE SUB-FAMILY C"/>
    <property type="match status" value="1"/>
</dbReference>
<evidence type="ECO:0000256" key="5">
    <source>
        <dbReference type="ARBA" id="ARBA00022840"/>
    </source>
</evidence>
<evidence type="ECO:0000256" key="3">
    <source>
        <dbReference type="ARBA" id="ARBA00022692"/>
    </source>
</evidence>
<dbReference type="InterPro" id="IPR011527">
    <property type="entry name" value="ABC1_TM_dom"/>
</dbReference>
<feature type="transmembrane region" description="Helical" evidence="8">
    <location>
        <begin position="54"/>
        <end position="73"/>
    </location>
</feature>
<sequence length="492" mass="55290">MRFFNTNPSGRILNRFSKDMNLVDEILPLTLLDTIQISLTVFAISVVIASVNPWMLLPTVIMLTIFYFMRVVFLATSRDIKRLEGITRSPVYSHLTASLQGLTTIRAFGAQRILKTEFDSYQNSYSSAYFMFLGANRSFGFWLDMHCVMFIILVTFSFLFFDTESFGGNVGLAITQSLNLMGMFQWGMRQWSELENTMTCVERIKEYADVVPEKDDNTKEPPKSWPTNGDVQFDNLSLRYALGDPYVLKHLTFNVKSSEKVGIVGRTGAGKSSIIMALFRLAVNEGKIIIDNIDCASVPLKRLRSSISIIPQEPVLFSGTLRKNLDPFDEYSDEALWHALEEVELKSVVNDLPSGLESKMSEGGSNFSVGQRQLVCLARAIVRNNKILVLDEATANVDPQTDALIQSTIRRKFSECTVFTIAHRLHTIMDSDKVLVMDAGRVVEFGHPHELLQNTEAGVFYELVQQTGRAMAENLASIAEECYQAAHSQKAD</sequence>
<dbReference type="Gene3D" id="1.20.1560.10">
    <property type="entry name" value="ABC transporter type 1, transmembrane domain"/>
    <property type="match status" value="1"/>
</dbReference>
<keyword evidence="5" id="KW-0067">ATP-binding</keyword>
<keyword evidence="6 8" id="KW-1133">Transmembrane helix</keyword>
<dbReference type="PROSITE" id="PS50929">
    <property type="entry name" value="ABC_TM1F"/>
    <property type="match status" value="1"/>
</dbReference>
<dbReference type="SUPFAM" id="SSF52540">
    <property type="entry name" value="P-loop containing nucleoside triphosphate hydrolases"/>
    <property type="match status" value="1"/>
</dbReference>
<dbReference type="GO" id="GO:0140359">
    <property type="term" value="F:ABC-type transporter activity"/>
    <property type="evidence" value="ECO:0007669"/>
    <property type="project" value="InterPro"/>
</dbReference>
<evidence type="ECO:0000256" key="2">
    <source>
        <dbReference type="ARBA" id="ARBA00022448"/>
    </source>
</evidence>
<dbReference type="InterPro" id="IPR017871">
    <property type="entry name" value="ABC_transporter-like_CS"/>
</dbReference>
<evidence type="ECO:0000256" key="4">
    <source>
        <dbReference type="ARBA" id="ARBA00022741"/>
    </source>
</evidence>